<sequence>MQHVSGSAGSAISNDDDQICQMLGSLNLQAWTETTNCISVKTSLASMAIEQPGSPLPLVHMMDDTQAQSSRTPSPPPSHGCEILQSLRPHLHSSDSSNTFLQAILQHRESFIAFPAAHRGCAAVFTELAFQLEMKAQESGEDGDLHAAMALDREAWLVSGWN</sequence>
<protein>
    <submittedName>
        <fullName evidence="1">Uncharacterized protein</fullName>
    </submittedName>
</protein>
<dbReference type="Proteomes" id="UP000294933">
    <property type="component" value="Unassembled WGS sequence"/>
</dbReference>
<gene>
    <name evidence="1" type="ORF">BD410DRAFT_903334</name>
</gene>
<dbReference type="OrthoDB" id="2651020at2759"/>
<organism evidence="1 2">
    <name type="scientific">Rickenella mellea</name>
    <dbReference type="NCBI Taxonomy" id="50990"/>
    <lineage>
        <taxon>Eukaryota</taxon>
        <taxon>Fungi</taxon>
        <taxon>Dikarya</taxon>
        <taxon>Basidiomycota</taxon>
        <taxon>Agaricomycotina</taxon>
        <taxon>Agaricomycetes</taxon>
        <taxon>Hymenochaetales</taxon>
        <taxon>Rickenellaceae</taxon>
        <taxon>Rickenella</taxon>
    </lineage>
</organism>
<evidence type="ECO:0000313" key="1">
    <source>
        <dbReference type="EMBL" id="TDL13275.1"/>
    </source>
</evidence>
<keyword evidence="2" id="KW-1185">Reference proteome</keyword>
<name>A0A4Y7PDE7_9AGAM</name>
<proteinExistence type="predicted"/>
<reference evidence="1 2" key="1">
    <citation type="submission" date="2018-06" db="EMBL/GenBank/DDBJ databases">
        <title>A transcriptomic atlas of mushroom development highlights an independent origin of complex multicellularity.</title>
        <authorList>
            <consortium name="DOE Joint Genome Institute"/>
            <person name="Krizsan K."/>
            <person name="Almasi E."/>
            <person name="Merenyi Z."/>
            <person name="Sahu N."/>
            <person name="Viragh M."/>
            <person name="Koszo T."/>
            <person name="Mondo S."/>
            <person name="Kiss B."/>
            <person name="Balint B."/>
            <person name="Kues U."/>
            <person name="Barry K."/>
            <person name="Hegedus J.C."/>
            <person name="Henrissat B."/>
            <person name="Johnson J."/>
            <person name="Lipzen A."/>
            <person name="Ohm R."/>
            <person name="Nagy I."/>
            <person name="Pangilinan J."/>
            <person name="Yan J."/>
            <person name="Xiong Y."/>
            <person name="Grigoriev I.V."/>
            <person name="Hibbett D.S."/>
            <person name="Nagy L.G."/>
        </authorList>
    </citation>
    <scope>NUCLEOTIDE SEQUENCE [LARGE SCALE GENOMIC DNA]</scope>
    <source>
        <strain evidence="1 2">SZMC22713</strain>
    </source>
</reference>
<dbReference type="VEuPathDB" id="FungiDB:BD410DRAFT_903334"/>
<dbReference type="EMBL" id="ML170772">
    <property type="protein sequence ID" value="TDL13275.1"/>
    <property type="molecule type" value="Genomic_DNA"/>
</dbReference>
<accession>A0A4Y7PDE7</accession>
<evidence type="ECO:0000313" key="2">
    <source>
        <dbReference type="Proteomes" id="UP000294933"/>
    </source>
</evidence>
<dbReference type="AlphaFoldDB" id="A0A4Y7PDE7"/>